<dbReference type="Gene3D" id="1.20.5.370">
    <property type="match status" value="1"/>
</dbReference>
<protein>
    <recommendedName>
        <fullName evidence="4">XRCC4</fullName>
    </recommendedName>
</protein>
<dbReference type="OrthoDB" id="8064436at2759"/>
<dbReference type="Proteomes" id="UP000664169">
    <property type="component" value="Unassembled WGS sequence"/>
</dbReference>
<proteinExistence type="predicted"/>
<reference evidence="2" key="1">
    <citation type="submission" date="2021-03" db="EMBL/GenBank/DDBJ databases">
        <authorList>
            <person name="Tagirdzhanova G."/>
        </authorList>
    </citation>
    <scope>NUCLEOTIDE SEQUENCE</scope>
</reference>
<keyword evidence="3" id="KW-1185">Reference proteome</keyword>
<feature type="compositionally biased region" description="Acidic residues" evidence="1">
    <location>
        <begin position="388"/>
        <end position="398"/>
    </location>
</feature>
<comment type="caution">
    <text evidence="2">The sequence shown here is derived from an EMBL/GenBank/DDBJ whole genome shotgun (WGS) entry which is preliminary data.</text>
</comment>
<evidence type="ECO:0000313" key="3">
    <source>
        <dbReference type="Proteomes" id="UP000664169"/>
    </source>
</evidence>
<name>A0A8H3EW66_9LECA</name>
<dbReference type="PANTHER" id="PTHR42067:SF1">
    <property type="entry name" value="MITOTIC APPARATUS PROTEIN P62"/>
    <property type="match status" value="1"/>
</dbReference>
<dbReference type="SUPFAM" id="SSF58022">
    <property type="entry name" value="XRCC4, C-terminal oligomerization domain"/>
    <property type="match status" value="1"/>
</dbReference>
<organism evidence="2 3">
    <name type="scientific">Gomphillus americanus</name>
    <dbReference type="NCBI Taxonomy" id="1940652"/>
    <lineage>
        <taxon>Eukaryota</taxon>
        <taxon>Fungi</taxon>
        <taxon>Dikarya</taxon>
        <taxon>Ascomycota</taxon>
        <taxon>Pezizomycotina</taxon>
        <taxon>Lecanoromycetes</taxon>
        <taxon>OSLEUM clade</taxon>
        <taxon>Ostropomycetidae</taxon>
        <taxon>Ostropales</taxon>
        <taxon>Graphidaceae</taxon>
        <taxon>Gomphilloideae</taxon>
        <taxon>Gomphillus</taxon>
    </lineage>
</organism>
<feature type="compositionally biased region" description="Polar residues" evidence="1">
    <location>
        <begin position="348"/>
        <end position="366"/>
    </location>
</feature>
<dbReference type="EMBL" id="CAJPDQ010000008">
    <property type="protein sequence ID" value="CAF9913729.1"/>
    <property type="molecule type" value="Genomic_DNA"/>
</dbReference>
<accession>A0A8H3EW66</accession>
<gene>
    <name evidence="2" type="ORF">GOMPHAMPRED_008009</name>
</gene>
<feature type="compositionally biased region" description="Basic and acidic residues" evidence="1">
    <location>
        <begin position="296"/>
        <end position="306"/>
    </location>
</feature>
<sequence length="398" mass="44090">MESKHILKIPFETSNNSKTPDLLLCVTSPSKTSTTSTLPDLTIQATEGQSPFIGHLYSSRLSKILSQDANLSIEEFEVVLAHILLQQPLPASHNKLQDVSAIAVWLGDEGSKRSSIRLRFKREIGDIRHYLGEIVLKADADVELDVLDWTRVAVMKGVSAEREMAGLRSRLVEAEKGVQLIRAQLDELLQVKTRDEEVLMGKFVQVLNEKKARIRELEIDLGRGGRPWPEVDEEVNEEREGSVMDERGSKSRKGKQAAAVRSLGASGTRKRKQAEPQTDPALGDLQNGPDEEDQQDRDMETDRESVAEGSPVHFATDDEDVKMSIELDNLDAPPRSQMAEDKAKRNQSKPSQTGNTAKGANNISGSKKQETSSKQHALRTRKLSPPPSEDDGTTDDEL</sequence>
<evidence type="ECO:0000313" key="2">
    <source>
        <dbReference type="EMBL" id="CAF9913729.1"/>
    </source>
</evidence>
<feature type="region of interest" description="Disordered" evidence="1">
    <location>
        <begin position="223"/>
        <end position="398"/>
    </location>
</feature>
<feature type="compositionally biased region" description="Basic and acidic residues" evidence="1">
    <location>
        <begin position="238"/>
        <end position="249"/>
    </location>
</feature>
<evidence type="ECO:0000256" key="1">
    <source>
        <dbReference type="SAM" id="MobiDB-lite"/>
    </source>
</evidence>
<evidence type="ECO:0008006" key="4">
    <source>
        <dbReference type="Google" id="ProtNLM"/>
    </source>
</evidence>
<dbReference type="AlphaFoldDB" id="A0A8H3EW66"/>
<dbReference type="InterPro" id="IPR014751">
    <property type="entry name" value="XRCC4-like_C"/>
</dbReference>
<dbReference type="PANTHER" id="PTHR42067">
    <property type="entry name" value="YALI0C15378P"/>
    <property type="match status" value="1"/>
</dbReference>